<sequence length="557" mass="60061">MFSVPENKHSMHPEQTSTSCMTLIEEEQASWRMQNKSSSSHPSEMDQGGSRPPRSDSLSQSLSSNCPGPSLVMPTPRSKFLHSSNILSSGTAPPSGSTCSITSSSMTVYPSIFPTTPPPGPILPSSQSSSQSSSASSTHSQAAGSMKVNGKYYVGSYHRPPLLRHASGYSLEEGERASGMGHSIPKTEPLTPTFPMDLPVSSLMAGDSTVRSSRLSLRRESLSQASKTSTASRGTLSCTPEPRASPMSGISGTPGLSSTPLREDWCLWGSSEAQGAGNLTGSGGEGLLGRGAGGHTDPLISDEYSTTPLWRARDTMRGGLVLIMVMYLPHPSDTLVPESPLPSAIFLAQQLAHIPGILAPLDCYYTGNDWVIIYPWFGEVWGRCPKQRGITLLDMMEAHGGILSEQLSRIILREVVSILVEVHAMGLAHGGIHPQNLLVNSRYEVRLMDFHHSVARPQSGASHTPADPAAEASPFDHPDSAVMDAWSLGILMYRMLEGCLPWPSTHLAQKRQWRLDGWVGSAEAKWTVECLLDPNPFTRWTVQNLKESAWLTAPPTP</sequence>
<dbReference type="InterPro" id="IPR000719">
    <property type="entry name" value="Prot_kinase_dom"/>
</dbReference>
<keyword evidence="5" id="KW-0547">Nucleotide-binding</keyword>
<feature type="compositionally biased region" description="Polar residues" evidence="10">
    <location>
        <begin position="248"/>
        <end position="258"/>
    </location>
</feature>
<dbReference type="Gene3D" id="1.10.510.10">
    <property type="entry name" value="Transferase(Phosphotransferase) domain 1"/>
    <property type="match status" value="1"/>
</dbReference>
<organism evidence="12 13">
    <name type="scientific">Piptocephalis cylindrospora</name>
    <dbReference type="NCBI Taxonomy" id="1907219"/>
    <lineage>
        <taxon>Eukaryota</taxon>
        <taxon>Fungi</taxon>
        <taxon>Fungi incertae sedis</taxon>
        <taxon>Zoopagomycota</taxon>
        <taxon>Zoopagomycotina</taxon>
        <taxon>Zoopagomycetes</taxon>
        <taxon>Zoopagales</taxon>
        <taxon>Piptocephalidaceae</taxon>
        <taxon>Piptocephalis</taxon>
    </lineage>
</organism>
<comment type="subcellular location">
    <subcellularLocation>
        <location evidence="1">Host cell</location>
    </subcellularLocation>
</comment>
<evidence type="ECO:0000256" key="10">
    <source>
        <dbReference type="SAM" id="MobiDB-lite"/>
    </source>
</evidence>
<dbReference type="SMART" id="SM00220">
    <property type="entry name" value="S_TKc"/>
    <property type="match status" value="1"/>
</dbReference>
<feature type="region of interest" description="Disordered" evidence="10">
    <location>
        <begin position="211"/>
        <end position="258"/>
    </location>
</feature>
<evidence type="ECO:0000256" key="9">
    <source>
        <dbReference type="ARBA" id="ARBA00048679"/>
    </source>
</evidence>
<keyword evidence="7" id="KW-0067">ATP-binding</keyword>
<dbReference type="EMBL" id="KZ987849">
    <property type="protein sequence ID" value="RKP14329.1"/>
    <property type="molecule type" value="Genomic_DNA"/>
</dbReference>
<evidence type="ECO:0000256" key="4">
    <source>
        <dbReference type="ARBA" id="ARBA00022679"/>
    </source>
</evidence>
<dbReference type="SUPFAM" id="SSF56112">
    <property type="entry name" value="Protein kinase-like (PK-like)"/>
    <property type="match status" value="1"/>
</dbReference>
<reference evidence="13" key="1">
    <citation type="journal article" date="2018" name="Nat. Microbiol.">
        <title>Leveraging single-cell genomics to expand the fungal tree of life.</title>
        <authorList>
            <person name="Ahrendt S.R."/>
            <person name="Quandt C.A."/>
            <person name="Ciobanu D."/>
            <person name="Clum A."/>
            <person name="Salamov A."/>
            <person name="Andreopoulos B."/>
            <person name="Cheng J.F."/>
            <person name="Woyke T."/>
            <person name="Pelin A."/>
            <person name="Henrissat B."/>
            <person name="Reynolds N.K."/>
            <person name="Benny G.L."/>
            <person name="Smith M.E."/>
            <person name="James T.Y."/>
            <person name="Grigoriev I.V."/>
        </authorList>
    </citation>
    <scope>NUCLEOTIDE SEQUENCE [LARGE SCALE GENOMIC DNA]</scope>
</reference>
<evidence type="ECO:0000256" key="1">
    <source>
        <dbReference type="ARBA" id="ARBA00004340"/>
    </source>
</evidence>
<dbReference type="InterPro" id="IPR011009">
    <property type="entry name" value="Kinase-like_dom_sf"/>
</dbReference>
<dbReference type="AlphaFoldDB" id="A0A4V1IYF0"/>
<evidence type="ECO:0000256" key="7">
    <source>
        <dbReference type="ARBA" id="ARBA00022840"/>
    </source>
</evidence>
<feature type="compositionally biased region" description="Low complexity" evidence="10">
    <location>
        <begin position="50"/>
        <end position="64"/>
    </location>
</feature>
<keyword evidence="3" id="KW-0723">Serine/threonine-protein kinase</keyword>
<proteinExistence type="predicted"/>
<gene>
    <name evidence="12" type="ORF">BJ684DRAFT_15328</name>
</gene>
<dbReference type="GO" id="GO:0005524">
    <property type="term" value="F:ATP binding"/>
    <property type="evidence" value="ECO:0007669"/>
    <property type="project" value="UniProtKB-KW"/>
</dbReference>
<comment type="catalytic activity">
    <reaction evidence="9">
        <text>L-seryl-[protein] + ATP = O-phospho-L-seryl-[protein] + ADP + H(+)</text>
        <dbReference type="Rhea" id="RHEA:17989"/>
        <dbReference type="Rhea" id="RHEA-COMP:9863"/>
        <dbReference type="Rhea" id="RHEA-COMP:11604"/>
        <dbReference type="ChEBI" id="CHEBI:15378"/>
        <dbReference type="ChEBI" id="CHEBI:29999"/>
        <dbReference type="ChEBI" id="CHEBI:30616"/>
        <dbReference type="ChEBI" id="CHEBI:83421"/>
        <dbReference type="ChEBI" id="CHEBI:456216"/>
        <dbReference type="EC" id="2.7.11.1"/>
    </reaction>
</comment>
<dbReference type="GO" id="GO:0004674">
    <property type="term" value="F:protein serine/threonine kinase activity"/>
    <property type="evidence" value="ECO:0007669"/>
    <property type="project" value="UniProtKB-KW"/>
</dbReference>
<dbReference type="Pfam" id="PF00069">
    <property type="entry name" value="Pkinase"/>
    <property type="match status" value="1"/>
</dbReference>
<feature type="domain" description="Protein kinase" evidence="11">
    <location>
        <begin position="282"/>
        <end position="551"/>
    </location>
</feature>
<dbReference type="Proteomes" id="UP000267251">
    <property type="component" value="Unassembled WGS sequence"/>
</dbReference>
<dbReference type="OrthoDB" id="10252171at2759"/>
<evidence type="ECO:0000313" key="13">
    <source>
        <dbReference type="Proteomes" id="UP000267251"/>
    </source>
</evidence>
<feature type="region of interest" description="Disordered" evidence="10">
    <location>
        <begin position="110"/>
        <end position="143"/>
    </location>
</feature>
<feature type="compositionally biased region" description="Polar residues" evidence="10">
    <location>
        <begin position="82"/>
        <end position="94"/>
    </location>
</feature>
<feature type="compositionally biased region" description="Low complexity" evidence="10">
    <location>
        <begin position="123"/>
        <end position="143"/>
    </location>
</feature>
<dbReference type="CDD" id="cd00180">
    <property type="entry name" value="PKc"/>
    <property type="match status" value="1"/>
</dbReference>
<evidence type="ECO:0000256" key="6">
    <source>
        <dbReference type="ARBA" id="ARBA00022777"/>
    </source>
</evidence>
<comment type="catalytic activity">
    <reaction evidence="8">
        <text>L-threonyl-[protein] + ATP = O-phospho-L-threonyl-[protein] + ADP + H(+)</text>
        <dbReference type="Rhea" id="RHEA:46608"/>
        <dbReference type="Rhea" id="RHEA-COMP:11060"/>
        <dbReference type="Rhea" id="RHEA-COMP:11605"/>
        <dbReference type="ChEBI" id="CHEBI:15378"/>
        <dbReference type="ChEBI" id="CHEBI:30013"/>
        <dbReference type="ChEBI" id="CHEBI:30616"/>
        <dbReference type="ChEBI" id="CHEBI:61977"/>
        <dbReference type="ChEBI" id="CHEBI:456216"/>
        <dbReference type="EC" id="2.7.11.1"/>
    </reaction>
</comment>
<keyword evidence="13" id="KW-1185">Reference proteome</keyword>
<feature type="compositionally biased region" description="Polar residues" evidence="10">
    <location>
        <begin position="31"/>
        <end position="42"/>
    </location>
</feature>
<feature type="compositionally biased region" description="Basic and acidic residues" evidence="10">
    <location>
        <begin position="1"/>
        <end position="12"/>
    </location>
</feature>
<evidence type="ECO:0000259" key="11">
    <source>
        <dbReference type="PROSITE" id="PS50011"/>
    </source>
</evidence>
<dbReference type="InterPro" id="IPR051138">
    <property type="entry name" value="PIM_Ser/Thr_kinase"/>
</dbReference>
<feature type="compositionally biased region" description="Polar residues" evidence="10">
    <location>
        <begin position="224"/>
        <end position="238"/>
    </location>
</feature>
<evidence type="ECO:0000313" key="12">
    <source>
        <dbReference type="EMBL" id="RKP14329.1"/>
    </source>
</evidence>
<feature type="region of interest" description="Disordered" evidence="10">
    <location>
        <begin position="456"/>
        <end position="476"/>
    </location>
</feature>
<dbReference type="GO" id="GO:0043657">
    <property type="term" value="C:host cell"/>
    <property type="evidence" value="ECO:0007669"/>
    <property type="project" value="UniProtKB-SubCell"/>
</dbReference>
<dbReference type="PROSITE" id="PS50011">
    <property type="entry name" value="PROTEIN_KINASE_DOM"/>
    <property type="match status" value="1"/>
</dbReference>
<accession>A0A4V1IYF0</accession>
<feature type="region of interest" description="Disordered" evidence="10">
    <location>
        <begin position="82"/>
        <end position="101"/>
    </location>
</feature>
<name>A0A4V1IYF0_9FUNG</name>
<feature type="region of interest" description="Disordered" evidence="10">
    <location>
        <begin position="1"/>
        <end position="77"/>
    </location>
</feature>
<dbReference type="PANTHER" id="PTHR22984:SF25">
    <property type="entry name" value="PROTEIN KINASE DOMAIN-CONTAINING PROTEIN"/>
    <property type="match status" value="1"/>
</dbReference>
<keyword evidence="6 12" id="KW-0418">Kinase</keyword>
<dbReference type="GO" id="GO:0005737">
    <property type="term" value="C:cytoplasm"/>
    <property type="evidence" value="ECO:0007669"/>
    <property type="project" value="TreeGrafter"/>
</dbReference>
<dbReference type="EC" id="2.7.11.1" evidence="2"/>
<evidence type="ECO:0000256" key="3">
    <source>
        <dbReference type="ARBA" id="ARBA00022527"/>
    </source>
</evidence>
<protein>
    <recommendedName>
        <fullName evidence="2">non-specific serine/threonine protein kinase</fullName>
        <ecNumber evidence="2">2.7.11.1</ecNumber>
    </recommendedName>
</protein>
<evidence type="ECO:0000256" key="8">
    <source>
        <dbReference type="ARBA" id="ARBA00047899"/>
    </source>
</evidence>
<keyword evidence="4" id="KW-0808">Transferase</keyword>
<dbReference type="PANTHER" id="PTHR22984">
    <property type="entry name" value="SERINE/THREONINE-PROTEIN KINASE PIM"/>
    <property type="match status" value="1"/>
</dbReference>
<evidence type="ECO:0000256" key="2">
    <source>
        <dbReference type="ARBA" id="ARBA00012513"/>
    </source>
</evidence>
<evidence type="ECO:0000256" key="5">
    <source>
        <dbReference type="ARBA" id="ARBA00022741"/>
    </source>
</evidence>